<name>A0A0D0ADG9_9AGAM</name>
<dbReference type="AlphaFoldDB" id="A0A0D0ADG9"/>
<keyword evidence="2" id="KW-1185">Reference proteome</keyword>
<sequence>KYGHVAFDSSQKAVPISCVLRYKPLINMQPQTPKKEDVPNVEGFIKCCFSYTIRRDKRGISIMIAGNFIKC</sequence>
<dbReference type="GO" id="GO:0000977">
    <property type="term" value="F:RNA polymerase II transcription regulatory region sequence-specific DNA binding"/>
    <property type="evidence" value="ECO:0007669"/>
    <property type="project" value="TreeGrafter"/>
</dbReference>
<feature type="non-terminal residue" evidence="1">
    <location>
        <position position="1"/>
    </location>
</feature>
<dbReference type="STRING" id="930992.A0A0D0ADG9"/>
<accession>A0A0D0ADG9</accession>
<dbReference type="Proteomes" id="UP000054485">
    <property type="component" value="Unassembled WGS sequence"/>
</dbReference>
<gene>
    <name evidence="1" type="ORF">CY34DRAFT_88691</name>
</gene>
<dbReference type="PANTHER" id="PTHR31986:SF7">
    <property type="entry name" value="REGULATOR OF DRUG SENSITIVITY 2"/>
    <property type="match status" value="1"/>
</dbReference>
<evidence type="ECO:0000313" key="2">
    <source>
        <dbReference type="Proteomes" id="UP000054485"/>
    </source>
</evidence>
<dbReference type="InterPro" id="IPR053045">
    <property type="entry name" value="Zinc_cluster_trans_reg"/>
</dbReference>
<evidence type="ECO:0000313" key="1">
    <source>
        <dbReference type="EMBL" id="KIK39751.1"/>
    </source>
</evidence>
<dbReference type="InParanoid" id="A0A0D0ADG9"/>
<proteinExistence type="predicted"/>
<organism evidence="1 2">
    <name type="scientific">Suillus luteus UH-Slu-Lm8-n1</name>
    <dbReference type="NCBI Taxonomy" id="930992"/>
    <lineage>
        <taxon>Eukaryota</taxon>
        <taxon>Fungi</taxon>
        <taxon>Dikarya</taxon>
        <taxon>Basidiomycota</taxon>
        <taxon>Agaricomycotina</taxon>
        <taxon>Agaricomycetes</taxon>
        <taxon>Agaricomycetidae</taxon>
        <taxon>Boletales</taxon>
        <taxon>Suillineae</taxon>
        <taxon>Suillaceae</taxon>
        <taxon>Suillus</taxon>
    </lineage>
</organism>
<dbReference type="EMBL" id="KN835330">
    <property type="protein sequence ID" value="KIK39751.1"/>
    <property type="molecule type" value="Genomic_DNA"/>
</dbReference>
<reference evidence="2" key="2">
    <citation type="submission" date="2015-01" db="EMBL/GenBank/DDBJ databases">
        <title>Evolutionary Origins and Diversification of the Mycorrhizal Mutualists.</title>
        <authorList>
            <consortium name="DOE Joint Genome Institute"/>
            <consortium name="Mycorrhizal Genomics Consortium"/>
            <person name="Kohler A."/>
            <person name="Kuo A."/>
            <person name="Nagy L.G."/>
            <person name="Floudas D."/>
            <person name="Copeland A."/>
            <person name="Barry K.W."/>
            <person name="Cichocki N."/>
            <person name="Veneault-Fourrey C."/>
            <person name="LaButti K."/>
            <person name="Lindquist E.A."/>
            <person name="Lipzen A."/>
            <person name="Lundell T."/>
            <person name="Morin E."/>
            <person name="Murat C."/>
            <person name="Riley R."/>
            <person name="Ohm R."/>
            <person name="Sun H."/>
            <person name="Tunlid A."/>
            <person name="Henrissat B."/>
            <person name="Grigoriev I.V."/>
            <person name="Hibbett D.S."/>
            <person name="Martin F."/>
        </authorList>
    </citation>
    <scope>NUCLEOTIDE SEQUENCE [LARGE SCALE GENOMIC DNA]</scope>
    <source>
        <strain evidence="2">UH-Slu-Lm8-n1</strain>
    </source>
</reference>
<dbReference type="PANTHER" id="PTHR31986">
    <property type="entry name" value="REGULATOR OF DRUG SENSITIVITY 2"/>
    <property type="match status" value="1"/>
</dbReference>
<dbReference type="HOGENOM" id="CLU_2747186_0_0_1"/>
<protein>
    <submittedName>
        <fullName evidence="1">Uncharacterized protein</fullName>
    </submittedName>
</protein>
<dbReference type="GO" id="GO:0005634">
    <property type="term" value="C:nucleus"/>
    <property type="evidence" value="ECO:0007669"/>
    <property type="project" value="TreeGrafter"/>
</dbReference>
<dbReference type="OrthoDB" id="65716at2759"/>
<reference evidence="1 2" key="1">
    <citation type="submission" date="2014-04" db="EMBL/GenBank/DDBJ databases">
        <authorList>
            <consortium name="DOE Joint Genome Institute"/>
            <person name="Kuo A."/>
            <person name="Ruytinx J."/>
            <person name="Rineau F."/>
            <person name="Colpaert J."/>
            <person name="Kohler A."/>
            <person name="Nagy L.G."/>
            <person name="Floudas D."/>
            <person name="Copeland A."/>
            <person name="Barry K.W."/>
            <person name="Cichocki N."/>
            <person name="Veneault-Fourrey C."/>
            <person name="LaButti K."/>
            <person name="Lindquist E.A."/>
            <person name="Lipzen A."/>
            <person name="Lundell T."/>
            <person name="Morin E."/>
            <person name="Murat C."/>
            <person name="Sun H."/>
            <person name="Tunlid A."/>
            <person name="Henrissat B."/>
            <person name="Grigoriev I.V."/>
            <person name="Hibbett D.S."/>
            <person name="Martin F."/>
            <person name="Nordberg H.P."/>
            <person name="Cantor M.N."/>
            <person name="Hua S.X."/>
        </authorList>
    </citation>
    <scope>NUCLEOTIDE SEQUENCE [LARGE SCALE GENOMIC DNA]</scope>
    <source>
        <strain evidence="1 2">UH-Slu-Lm8-n1</strain>
    </source>
</reference>